<evidence type="ECO:0008006" key="5">
    <source>
        <dbReference type="Google" id="ProtNLM"/>
    </source>
</evidence>
<feature type="compositionally biased region" description="Basic and acidic residues" evidence="2">
    <location>
        <begin position="39"/>
        <end position="50"/>
    </location>
</feature>
<evidence type="ECO:0000313" key="4">
    <source>
        <dbReference type="Proteomes" id="UP000053237"/>
    </source>
</evidence>
<feature type="compositionally biased region" description="Acidic residues" evidence="2">
    <location>
        <begin position="1"/>
        <end position="10"/>
    </location>
</feature>
<name>A0A024G485_9STRA</name>
<evidence type="ECO:0000313" key="3">
    <source>
        <dbReference type="EMBL" id="CCI41124.1"/>
    </source>
</evidence>
<dbReference type="Gene3D" id="2.40.50.140">
    <property type="entry name" value="Nucleic acid-binding proteins"/>
    <property type="match status" value="1"/>
</dbReference>
<gene>
    <name evidence="3" type="ORF">BN9_019080</name>
</gene>
<evidence type="ECO:0000256" key="1">
    <source>
        <dbReference type="ARBA" id="ARBA00009841"/>
    </source>
</evidence>
<dbReference type="PANTHER" id="PTHR12150">
    <property type="entry name" value="CLASS IV SAM-BINDING METHYLTRANSFERASE-RELATED"/>
    <property type="match status" value="1"/>
</dbReference>
<dbReference type="Gene3D" id="3.40.1280.10">
    <property type="match status" value="1"/>
</dbReference>
<dbReference type="SUPFAM" id="SSF50249">
    <property type="entry name" value="Nucleic acid-binding proteins"/>
    <property type="match status" value="1"/>
</dbReference>
<dbReference type="SUPFAM" id="SSF75217">
    <property type="entry name" value="alpha/beta knot"/>
    <property type="match status" value="1"/>
</dbReference>
<dbReference type="Proteomes" id="UP000053237">
    <property type="component" value="Unassembled WGS sequence"/>
</dbReference>
<dbReference type="InterPro" id="IPR003750">
    <property type="entry name" value="Put_MeTrfase-C9orf114-like"/>
</dbReference>
<dbReference type="OrthoDB" id="361029at2759"/>
<dbReference type="InParanoid" id="A0A024G485"/>
<comment type="similarity">
    <text evidence="1">Belongs to the class IV-like SAM-binding methyltransferase superfamily.</text>
</comment>
<dbReference type="CDD" id="cd18086">
    <property type="entry name" value="HsC9orf114-like"/>
    <property type="match status" value="1"/>
</dbReference>
<dbReference type="STRING" id="65357.A0A024G485"/>
<dbReference type="PANTHER" id="PTHR12150:SF13">
    <property type="entry name" value="METHYLTRANSFERASE C9ORF114-RELATED"/>
    <property type="match status" value="1"/>
</dbReference>
<dbReference type="InterPro" id="IPR029026">
    <property type="entry name" value="tRNA_m1G_MTases_N"/>
</dbReference>
<accession>A0A024G485</accession>
<dbReference type="Pfam" id="PF02598">
    <property type="entry name" value="Methyltrn_RNA_3"/>
    <property type="match status" value="1"/>
</dbReference>
<dbReference type="AlphaFoldDB" id="A0A024G485"/>
<protein>
    <recommendedName>
        <fullName evidence="5">Methyltransferase</fullName>
    </recommendedName>
</protein>
<organism evidence="3 4">
    <name type="scientific">Albugo candida</name>
    <dbReference type="NCBI Taxonomy" id="65357"/>
    <lineage>
        <taxon>Eukaryota</taxon>
        <taxon>Sar</taxon>
        <taxon>Stramenopiles</taxon>
        <taxon>Oomycota</taxon>
        <taxon>Peronosporomycetes</taxon>
        <taxon>Albuginales</taxon>
        <taxon>Albuginaceae</taxon>
        <taxon>Albugo</taxon>
    </lineage>
</organism>
<dbReference type="FunCoup" id="A0A024G485">
    <property type="interactions" value="490"/>
</dbReference>
<proteinExistence type="inferred from homology"/>
<feature type="region of interest" description="Disordered" evidence="2">
    <location>
        <begin position="1"/>
        <end position="54"/>
    </location>
</feature>
<feature type="compositionally biased region" description="Basic residues" evidence="2">
    <location>
        <begin position="15"/>
        <end position="24"/>
    </location>
</feature>
<keyword evidence="4" id="KW-1185">Reference proteome</keyword>
<evidence type="ECO:0000256" key="2">
    <source>
        <dbReference type="SAM" id="MobiDB-lite"/>
    </source>
</evidence>
<dbReference type="EMBL" id="CAIX01000015">
    <property type="protein sequence ID" value="CCI41124.1"/>
    <property type="molecule type" value="Genomic_DNA"/>
</dbReference>
<dbReference type="InterPro" id="IPR012340">
    <property type="entry name" value="NA-bd_OB-fold"/>
</dbReference>
<comment type="caution">
    <text evidence="3">The sequence shown here is derived from an EMBL/GenBank/DDBJ whole genome shotgun (WGS) entry which is preliminary data.</text>
</comment>
<reference evidence="3 4" key="1">
    <citation type="submission" date="2012-05" db="EMBL/GenBank/DDBJ databases">
        <title>Recombination and specialization in a pathogen metapopulation.</title>
        <authorList>
            <person name="Gardiner A."/>
            <person name="Kemen E."/>
            <person name="Schultz-Larsen T."/>
            <person name="MacLean D."/>
            <person name="Van Oosterhout C."/>
            <person name="Jones J.D.G."/>
        </authorList>
    </citation>
    <scope>NUCLEOTIDE SEQUENCE [LARGE SCALE GENOMIC DNA]</scope>
    <source>
        <strain evidence="3 4">Ac Nc2</strain>
    </source>
</reference>
<dbReference type="InterPro" id="IPR029028">
    <property type="entry name" value="Alpha/beta_knot_MTases"/>
</dbReference>
<sequence length="402" mass="44673">MISSESSDEEFPLRQRTHATPLKRKTTDTGGKSNKKNKVRSESTDKKTSDRNTISSDVKIARKALCDGKTDADLNTSVQKGRMQTVTIALPGSIIENAQTKELKTYLAGQIARAAVIFQVDEIVVYDDHLGQKSSESGPQASETIQRDAYDCHVFLMRILQYLETPQYLRKQLFPKHTDLSCAGLLNPLDTPHHVRSTEQSVYREGVVSDRMLKEKEGSYVYVGLQKEVRVDKRIHPGIRVTVKLDQTTKHSKKLLGTLVSPLEPRQKTGIYWGYTCRFASSLRHVWQQCPFENGYDLKIGTSERGNKSTNDSTFSLPAFKHALIVFGGVAGIEECVGSDETIALSGEESHKLFDMWVNTCPSQGSRTIRTEEAVLISLSALTPHLRTSAESPETVLGALGV</sequence>